<dbReference type="SUPFAM" id="SSF161084">
    <property type="entry name" value="MAPEG domain-like"/>
    <property type="match status" value="1"/>
</dbReference>
<name>A0A017H940_9RHOB</name>
<dbReference type="STRING" id="1122180.Lokhon_02289"/>
<proteinExistence type="predicted"/>
<feature type="transmembrane region" description="Helical" evidence="5">
    <location>
        <begin position="65"/>
        <end position="83"/>
    </location>
</feature>
<dbReference type="EMBL" id="APGJ01000007">
    <property type="protein sequence ID" value="EYD70648.1"/>
    <property type="molecule type" value="Genomic_DNA"/>
</dbReference>
<sequence length="136" mass="14937">MAPELQALAYAGLLQGAQFAWLSLRANMELGFAKTLSPRDPARLGRPLEEQASARTGRLYRALNNHFEGLILFTLAVTVLILGDKTTGLSGVLAWTYLGARILYVPAYFFGLRPWRSLIWLVGFLATIAMIGLALV</sequence>
<keyword evidence="2 5" id="KW-0812">Transmembrane</keyword>
<evidence type="ECO:0000256" key="1">
    <source>
        <dbReference type="ARBA" id="ARBA00004370"/>
    </source>
</evidence>
<dbReference type="PATRIC" id="fig|1122180.6.peg.2267"/>
<comment type="subcellular location">
    <subcellularLocation>
        <location evidence="1">Membrane</location>
    </subcellularLocation>
</comment>
<dbReference type="Pfam" id="PF01124">
    <property type="entry name" value="MAPEG"/>
    <property type="match status" value="1"/>
</dbReference>
<dbReference type="AlphaFoldDB" id="A0A017H940"/>
<evidence type="ECO:0000256" key="2">
    <source>
        <dbReference type="ARBA" id="ARBA00022692"/>
    </source>
</evidence>
<protein>
    <submittedName>
        <fullName evidence="6">Inner membrane protein</fullName>
    </submittedName>
</protein>
<accession>A0A017H940</accession>
<comment type="caution">
    <text evidence="6">The sequence shown here is derived from an EMBL/GenBank/DDBJ whole genome shotgun (WGS) entry which is preliminary data.</text>
</comment>
<evidence type="ECO:0000256" key="3">
    <source>
        <dbReference type="ARBA" id="ARBA00022989"/>
    </source>
</evidence>
<dbReference type="GO" id="GO:0016020">
    <property type="term" value="C:membrane"/>
    <property type="evidence" value="ECO:0007669"/>
    <property type="project" value="UniProtKB-SubCell"/>
</dbReference>
<dbReference type="PANTHER" id="PTHR35371:SF1">
    <property type="entry name" value="BLR7753 PROTEIN"/>
    <property type="match status" value="1"/>
</dbReference>
<evidence type="ECO:0000313" key="6">
    <source>
        <dbReference type="EMBL" id="EYD70648.1"/>
    </source>
</evidence>
<gene>
    <name evidence="6" type="ORF">Lokhon_02289</name>
</gene>
<reference evidence="6 7" key="1">
    <citation type="submission" date="2013-03" db="EMBL/GenBank/DDBJ databases">
        <authorList>
            <person name="Fiebig A."/>
            <person name="Goeker M."/>
            <person name="Klenk H.-P.P."/>
        </authorList>
    </citation>
    <scope>NUCLEOTIDE SEQUENCE [LARGE SCALE GENOMIC DNA]</scope>
    <source>
        <strain evidence="6 7">DSM 17492</strain>
    </source>
</reference>
<dbReference type="InterPro" id="IPR023352">
    <property type="entry name" value="MAPEG-like_dom_sf"/>
</dbReference>
<organism evidence="6 7">
    <name type="scientific">Limimaricola hongkongensis DSM 17492</name>
    <dbReference type="NCBI Taxonomy" id="1122180"/>
    <lineage>
        <taxon>Bacteria</taxon>
        <taxon>Pseudomonadati</taxon>
        <taxon>Pseudomonadota</taxon>
        <taxon>Alphaproteobacteria</taxon>
        <taxon>Rhodobacterales</taxon>
        <taxon>Paracoccaceae</taxon>
        <taxon>Limimaricola</taxon>
    </lineage>
</organism>
<keyword evidence="4 5" id="KW-0472">Membrane</keyword>
<keyword evidence="3 5" id="KW-1133">Transmembrane helix</keyword>
<evidence type="ECO:0000256" key="5">
    <source>
        <dbReference type="SAM" id="Phobius"/>
    </source>
</evidence>
<dbReference type="Proteomes" id="UP000025047">
    <property type="component" value="Unassembled WGS sequence"/>
</dbReference>
<dbReference type="Gene3D" id="1.20.120.550">
    <property type="entry name" value="Membrane associated eicosanoid/glutathione metabolism-like domain"/>
    <property type="match status" value="1"/>
</dbReference>
<evidence type="ECO:0000313" key="7">
    <source>
        <dbReference type="Proteomes" id="UP000025047"/>
    </source>
</evidence>
<dbReference type="InterPro" id="IPR001129">
    <property type="entry name" value="Membr-assoc_MAPEG"/>
</dbReference>
<dbReference type="OrthoDB" id="7743618at2"/>
<evidence type="ECO:0000256" key="4">
    <source>
        <dbReference type="ARBA" id="ARBA00023136"/>
    </source>
</evidence>
<dbReference type="eggNOG" id="COG3686">
    <property type="taxonomic scope" value="Bacteria"/>
</dbReference>
<dbReference type="PANTHER" id="PTHR35371">
    <property type="entry name" value="INNER MEMBRANE PROTEIN"/>
    <property type="match status" value="1"/>
</dbReference>
<feature type="transmembrane region" description="Helical" evidence="5">
    <location>
        <begin position="118"/>
        <end position="135"/>
    </location>
</feature>
<dbReference type="HOGENOM" id="CLU_110778_1_0_5"/>
<dbReference type="RefSeq" id="WP_017929232.1">
    <property type="nucleotide sequence ID" value="NZ_KB823000.1"/>
</dbReference>
<keyword evidence="7" id="KW-1185">Reference proteome</keyword>
<feature type="transmembrane region" description="Helical" evidence="5">
    <location>
        <begin position="89"/>
        <end position="111"/>
    </location>
</feature>